<reference evidence="10" key="1">
    <citation type="journal article" date="2014" name="Int. J. Syst. Evol. Microbiol.">
        <title>Complete genome sequence of Corynebacterium casei LMG S-19264T (=DSM 44701T), isolated from a smear-ripened cheese.</title>
        <authorList>
            <consortium name="US DOE Joint Genome Institute (JGI-PGF)"/>
            <person name="Walter F."/>
            <person name="Albersmeier A."/>
            <person name="Kalinowski J."/>
            <person name="Ruckert C."/>
        </authorList>
    </citation>
    <scope>NUCLEOTIDE SEQUENCE</scope>
    <source>
        <strain evidence="10">CCM 8606</strain>
    </source>
</reference>
<protein>
    <submittedName>
        <fullName evidence="10">AI-2E family transporter</fullName>
    </submittedName>
</protein>
<comment type="caution">
    <text evidence="10">The sequence shown here is derived from an EMBL/GenBank/DDBJ whole genome shotgun (WGS) entry which is preliminary data.</text>
</comment>
<evidence type="ECO:0000313" key="11">
    <source>
        <dbReference type="Proteomes" id="UP000619536"/>
    </source>
</evidence>
<feature type="compositionally biased region" description="Basic and acidic residues" evidence="8">
    <location>
        <begin position="498"/>
        <end position="510"/>
    </location>
</feature>
<evidence type="ECO:0000313" key="10">
    <source>
        <dbReference type="EMBL" id="GGI13943.1"/>
    </source>
</evidence>
<evidence type="ECO:0000256" key="3">
    <source>
        <dbReference type="ARBA" id="ARBA00022448"/>
    </source>
</evidence>
<feature type="transmembrane region" description="Helical" evidence="9">
    <location>
        <begin position="213"/>
        <end position="233"/>
    </location>
</feature>
<feature type="transmembrane region" description="Helical" evidence="9">
    <location>
        <begin position="274"/>
        <end position="293"/>
    </location>
</feature>
<feature type="transmembrane region" description="Helical" evidence="9">
    <location>
        <begin position="132"/>
        <end position="153"/>
    </location>
</feature>
<dbReference type="PANTHER" id="PTHR21716">
    <property type="entry name" value="TRANSMEMBRANE PROTEIN"/>
    <property type="match status" value="1"/>
</dbReference>
<feature type="transmembrane region" description="Helical" evidence="9">
    <location>
        <begin position="299"/>
        <end position="324"/>
    </location>
</feature>
<keyword evidence="3" id="KW-0813">Transport</keyword>
<comment type="subcellular location">
    <subcellularLocation>
        <location evidence="1">Cell membrane</location>
        <topology evidence="1">Multi-pass membrane protein</topology>
    </subcellularLocation>
</comment>
<keyword evidence="6 9" id="KW-1133">Transmembrane helix</keyword>
<evidence type="ECO:0000256" key="9">
    <source>
        <dbReference type="SAM" id="Phobius"/>
    </source>
</evidence>
<dbReference type="PANTHER" id="PTHR21716:SF53">
    <property type="entry name" value="PERMEASE PERM-RELATED"/>
    <property type="match status" value="1"/>
</dbReference>
<dbReference type="Proteomes" id="UP000619536">
    <property type="component" value="Unassembled WGS sequence"/>
</dbReference>
<dbReference type="EMBL" id="BMDH01000002">
    <property type="protein sequence ID" value="GGI13943.1"/>
    <property type="molecule type" value="Genomic_DNA"/>
</dbReference>
<proteinExistence type="inferred from homology"/>
<comment type="similarity">
    <text evidence="2">Belongs to the autoinducer-2 exporter (AI-2E) (TC 2.A.86) family.</text>
</comment>
<gene>
    <name evidence="10" type="ORF">GCM10007377_08460</name>
</gene>
<dbReference type="AlphaFoldDB" id="A0A8J3AIC1"/>
<evidence type="ECO:0000256" key="7">
    <source>
        <dbReference type="ARBA" id="ARBA00023136"/>
    </source>
</evidence>
<evidence type="ECO:0000256" key="8">
    <source>
        <dbReference type="SAM" id="MobiDB-lite"/>
    </source>
</evidence>
<feature type="transmembrane region" description="Helical" evidence="9">
    <location>
        <begin position="331"/>
        <end position="348"/>
    </location>
</feature>
<feature type="compositionally biased region" description="Low complexity" evidence="8">
    <location>
        <begin position="13"/>
        <end position="47"/>
    </location>
</feature>
<feature type="transmembrane region" description="Helical" evidence="9">
    <location>
        <begin position="368"/>
        <end position="395"/>
    </location>
</feature>
<reference evidence="10" key="2">
    <citation type="submission" date="2020-09" db="EMBL/GenBank/DDBJ databases">
        <authorList>
            <person name="Sun Q."/>
            <person name="Sedlacek I."/>
        </authorList>
    </citation>
    <scope>NUCLEOTIDE SEQUENCE</scope>
    <source>
        <strain evidence="10">CCM 8606</strain>
    </source>
</reference>
<dbReference type="Pfam" id="PF01594">
    <property type="entry name" value="AI-2E_transport"/>
    <property type="match status" value="1"/>
</dbReference>
<feature type="transmembrane region" description="Helical" evidence="9">
    <location>
        <begin position="98"/>
        <end position="120"/>
    </location>
</feature>
<evidence type="ECO:0000256" key="5">
    <source>
        <dbReference type="ARBA" id="ARBA00022692"/>
    </source>
</evidence>
<keyword evidence="11" id="KW-1185">Reference proteome</keyword>
<sequence length="523" mass="58313">MPMSAREHGHTMQGQQQEHNQEQLGQEQLDQKQQTTSYQQESSYQQENSDRFDLGALFPGKGDPRRPPEWFSRALLYTAIGIVVFVFVWNAWSSIDSIVLYIIISLFIALAVEPIVRWLVAHGWKRGAASAVALTGLLVAIIGLLVLFGSMFVQQLVAMVRSVPDTYNQIVDAIEHQTGWKIPDIQAISNEIFSSIKTDTVTHFADQALSTTASFFSALLGIMTVMLVTYYISAALPAMRRSMCQWIAPRSQERFLVVWTVVQDQISNFLYSRIILAAISSVCMSLFLMYLQVPYWLPLSIFCGLVSQFVPTVGTYIGGALPVLSALGTNGFMKALFVLIYIIIYQQIENLLLSPAISKHTMDLNPAIAFISVLALGAIFGALGAFLALPLTASFQAVFKAYTRRYELIDSPLLTDPKPVKKSKVIQGVESISEQVTKVADRLPRAAKGSSARVRFDEGRVDEELVYLHQQLDQISRQSKVPFARQQDLDDSQTVAISREEFKKNNKHSTESTQGRGARGAWK</sequence>
<accession>A0A8J3AIC1</accession>
<dbReference type="InterPro" id="IPR002549">
    <property type="entry name" value="AI-2E-like"/>
</dbReference>
<evidence type="ECO:0000256" key="1">
    <source>
        <dbReference type="ARBA" id="ARBA00004651"/>
    </source>
</evidence>
<evidence type="ECO:0000256" key="2">
    <source>
        <dbReference type="ARBA" id="ARBA00009773"/>
    </source>
</evidence>
<feature type="region of interest" description="Disordered" evidence="8">
    <location>
        <begin position="498"/>
        <end position="523"/>
    </location>
</feature>
<feature type="compositionally biased region" description="Basic and acidic residues" evidence="8">
    <location>
        <begin position="1"/>
        <end position="10"/>
    </location>
</feature>
<evidence type="ECO:0000256" key="4">
    <source>
        <dbReference type="ARBA" id="ARBA00022475"/>
    </source>
</evidence>
<organism evidence="10 11">
    <name type="scientific">Galliscardovia ingluviei</name>
    <dbReference type="NCBI Taxonomy" id="1769422"/>
    <lineage>
        <taxon>Bacteria</taxon>
        <taxon>Bacillati</taxon>
        <taxon>Actinomycetota</taxon>
        <taxon>Actinomycetes</taxon>
        <taxon>Bifidobacteriales</taxon>
        <taxon>Bifidobacteriaceae</taxon>
        <taxon>Galliscardovia</taxon>
    </lineage>
</organism>
<keyword evidence="5 9" id="KW-0812">Transmembrane</keyword>
<feature type="transmembrane region" description="Helical" evidence="9">
    <location>
        <begin position="74"/>
        <end position="92"/>
    </location>
</feature>
<dbReference type="GO" id="GO:0055085">
    <property type="term" value="P:transmembrane transport"/>
    <property type="evidence" value="ECO:0007669"/>
    <property type="project" value="TreeGrafter"/>
</dbReference>
<keyword evidence="7 9" id="KW-0472">Membrane</keyword>
<keyword evidence="4" id="KW-1003">Cell membrane</keyword>
<feature type="region of interest" description="Disordered" evidence="8">
    <location>
        <begin position="1"/>
        <end position="48"/>
    </location>
</feature>
<evidence type="ECO:0000256" key="6">
    <source>
        <dbReference type="ARBA" id="ARBA00022989"/>
    </source>
</evidence>
<dbReference type="GO" id="GO:0005886">
    <property type="term" value="C:plasma membrane"/>
    <property type="evidence" value="ECO:0007669"/>
    <property type="project" value="UniProtKB-SubCell"/>
</dbReference>
<name>A0A8J3AIC1_9BIFI</name>